<dbReference type="RefSeq" id="WP_139828076.1">
    <property type="nucleotide sequence ID" value="NZ_FXAW01000008.1"/>
</dbReference>
<dbReference type="EMBL" id="FXAW01000008">
    <property type="protein sequence ID" value="SMG48200.1"/>
    <property type="molecule type" value="Genomic_DNA"/>
</dbReference>
<dbReference type="AlphaFoldDB" id="A0A1X7L377"/>
<evidence type="ECO:0000313" key="2">
    <source>
        <dbReference type="Proteomes" id="UP000193804"/>
    </source>
</evidence>
<accession>A0A1X7L377</accession>
<dbReference type="PROSITE" id="PS51257">
    <property type="entry name" value="PROKAR_LIPOPROTEIN"/>
    <property type="match status" value="1"/>
</dbReference>
<name>A0A1X7L377_9BACT</name>
<organism evidence="1 2">
    <name type="scientific">Marivirga sericea</name>
    <dbReference type="NCBI Taxonomy" id="1028"/>
    <lineage>
        <taxon>Bacteria</taxon>
        <taxon>Pseudomonadati</taxon>
        <taxon>Bacteroidota</taxon>
        <taxon>Cytophagia</taxon>
        <taxon>Cytophagales</taxon>
        <taxon>Marivirgaceae</taxon>
        <taxon>Marivirga</taxon>
    </lineage>
</organism>
<sequence>MRNFIFLLLILFTSCNRPLYIKDRHFKSAEKEYKMDTDLKVLVYKSLERAFVTEKDIADYKLMWKKHRIYVSNEYQAEKDDFKSQEDWDETVSYLKPNEVPNAIGEVKFSLKSKEALQKISDRTWEDFLHASFSLIKIEGNIATIKINNSWIVSKHTKDMAYLSGGGYTCTYKKIDDVWEFQRKTSSWIS</sequence>
<proteinExistence type="predicted"/>
<evidence type="ECO:0000313" key="1">
    <source>
        <dbReference type="EMBL" id="SMG48200.1"/>
    </source>
</evidence>
<protein>
    <submittedName>
        <fullName evidence="1">Uncharacterized protein</fullName>
    </submittedName>
</protein>
<dbReference type="Proteomes" id="UP000193804">
    <property type="component" value="Unassembled WGS sequence"/>
</dbReference>
<keyword evidence="2" id="KW-1185">Reference proteome</keyword>
<dbReference type="OrthoDB" id="1443253at2"/>
<reference evidence="2" key="1">
    <citation type="submission" date="2017-04" db="EMBL/GenBank/DDBJ databases">
        <authorList>
            <person name="Varghese N."/>
            <person name="Submissions S."/>
        </authorList>
    </citation>
    <scope>NUCLEOTIDE SEQUENCE [LARGE SCALE GENOMIC DNA]</scope>
    <source>
        <strain evidence="2">DSM 4125</strain>
    </source>
</reference>
<gene>
    <name evidence="1" type="ORF">SAMN05661096_03439</name>
</gene>